<dbReference type="EMBL" id="RQJP01000005">
    <property type="protein sequence ID" value="RRB11590.1"/>
    <property type="molecule type" value="Genomic_DNA"/>
</dbReference>
<keyword evidence="2" id="KW-1185">Reference proteome</keyword>
<comment type="caution">
    <text evidence="1">The sequence shown here is derived from an EMBL/GenBank/DDBJ whole genome shotgun (WGS) entry which is preliminary data.</text>
</comment>
<evidence type="ECO:0000313" key="1">
    <source>
        <dbReference type="EMBL" id="RRB11590.1"/>
    </source>
</evidence>
<dbReference type="RefSeq" id="WP_124909258.1">
    <property type="nucleotide sequence ID" value="NZ_RQJP01000005.1"/>
</dbReference>
<reference evidence="1 2" key="1">
    <citation type="submission" date="2018-11" db="EMBL/GenBank/DDBJ databases">
        <authorList>
            <person name="Zhou Z."/>
            <person name="Wang G."/>
        </authorList>
    </citation>
    <scope>NUCLEOTIDE SEQUENCE [LARGE SCALE GENOMIC DNA]</scope>
    <source>
        <strain evidence="1 2">KCTC42998</strain>
    </source>
</reference>
<accession>A0A3P1CEE2</accession>
<dbReference type="Proteomes" id="UP000274271">
    <property type="component" value="Unassembled WGS sequence"/>
</dbReference>
<name>A0A3P1CEE2_9BACT</name>
<proteinExistence type="predicted"/>
<evidence type="ECO:0008006" key="3">
    <source>
        <dbReference type="Google" id="ProtNLM"/>
    </source>
</evidence>
<evidence type="ECO:0000313" key="2">
    <source>
        <dbReference type="Proteomes" id="UP000274271"/>
    </source>
</evidence>
<sequence>MSRAEVIIQEINTLNSEELEMVYHELMKRLNRIDRIKNTLAKVRGKGEKVWSQDAQEYVNQLRENDRF</sequence>
<protein>
    <recommendedName>
        <fullName evidence="3">DUF2281 domain-containing protein</fullName>
    </recommendedName>
</protein>
<dbReference type="OrthoDB" id="963945at2"/>
<gene>
    <name evidence="1" type="ORF">EHT87_24270</name>
</gene>
<dbReference type="AlphaFoldDB" id="A0A3P1CEE2"/>
<organism evidence="1 2">
    <name type="scientific">Larkinella knui</name>
    <dbReference type="NCBI Taxonomy" id="2025310"/>
    <lineage>
        <taxon>Bacteria</taxon>
        <taxon>Pseudomonadati</taxon>
        <taxon>Bacteroidota</taxon>
        <taxon>Cytophagia</taxon>
        <taxon>Cytophagales</taxon>
        <taxon>Spirosomataceae</taxon>
        <taxon>Larkinella</taxon>
    </lineage>
</organism>